<keyword evidence="5 7" id="KW-0460">Magnesium</keyword>
<proteinExistence type="inferred from homology"/>
<name>A0A0G1WG70_9BACT</name>
<comment type="function">
    <text evidence="7">Catalyzes the hydrolysis of inorganic pyrophosphate (PPi) forming two phosphate ions.</text>
</comment>
<evidence type="ECO:0000256" key="5">
    <source>
        <dbReference type="ARBA" id="ARBA00022842"/>
    </source>
</evidence>
<feature type="binding site" evidence="7">
    <location>
        <position position="65"/>
    </location>
    <ligand>
        <name>Mg(2+)</name>
        <dbReference type="ChEBI" id="CHEBI:18420"/>
        <label>1</label>
    </ligand>
</feature>
<dbReference type="GO" id="GO:0000287">
    <property type="term" value="F:magnesium ion binding"/>
    <property type="evidence" value="ECO:0007669"/>
    <property type="project" value="UniProtKB-UniRule"/>
</dbReference>
<dbReference type="CDD" id="cd00412">
    <property type="entry name" value="pyrophosphatase"/>
    <property type="match status" value="1"/>
</dbReference>
<feature type="binding site" evidence="7">
    <location>
        <position position="70"/>
    </location>
    <ligand>
        <name>Mg(2+)</name>
        <dbReference type="ChEBI" id="CHEBI:18420"/>
        <label>1</label>
    </ligand>
</feature>
<dbReference type="EC" id="3.6.1.1" evidence="7"/>
<dbReference type="InterPro" id="IPR036649">
    <property type="entry name" value="Pyrophosphatase_sf"/>
</dbReference>
<evidence type="ECO:0000313" key="8">
    <source>
        <dbReference type="EMBL" id="KKU89328.1"/>
    </source>
</evidence>
<dbReference type="AlphaFoldDB" id="A0A0G1WG70"/>
<dbReference type="Pfam" id="PF00719">
    <property type="entry name" value="Pyrophosphatase"/>
    <property type="match status" value="1"/>
</dbReference>
<evidence type="ECO:0000256" key="4">
    <source>
        <dbReference type="ARBA" id="ARBA00022801"/>
    </source>
</evidence>
<evidence type="ECO:0000256" key="1">
    <source>
        <dbReference type="ARBA" id="ARBA00001946"/>
    </source>
</evidence>
<dbReference type="Gene3D" id="3.90.80.10">
    <property type="entry name" value="Inorganic pyrophosphatase"/>
    <property type="match status" value="1"/>
</dbReference>
<protein>
    <recommendedName>
        <fullName evidence="7">Inorganic pyrophosphatase</fullName>
        <ecNumber evidence="7">3.6.1.1</ecNumber>
    </recommendedName>
    <alternativeName>
        <fullName evidence="7">Pyrophosphate phospho-hydrolase</fullName>
        <shortName evidence="7">PPase</shortName>
    </alternativeName>
</protein>
<feature type="binding site" evidence="7">
    <location>
        <position position="142"/>
    </location>
    <ligand>
        <name>substrate</name>
    </ligand>
</feature>
<dbReference type="PATRIC" id="fig|1619005.3.peg.895"/>
<dbReference type="GO" id="GO:0005737">
    <property type="term" value="C:cytoplasm"/>
    <property type="evidence" value="ECO:0007669"/>
    <property type="project" value="UniProtKB-SubCell"/>
</dbReference>
<dbReference type="Proteomes" id="UP000033882">
    <property type="component" value="Unassembled WGS sequence"/>
</dbReference>
<comment type="similarity">
    <text evidence="7">Belongs to the PPase family.</text>
</comment>
<accession>A0A0G1WG70</accession>
<feature type="binding site" evidence="7">
    <location>
        <position position="55"/>
    </location>
    <ligand>
        <name>substrate</name>
    </ligand>
</feature>
<keyword evidence="2 7" id="KW-0963">Cytoplasm</keyword>
<dbReference type="GO" id="GO:0006796">
    <property type="term" value="P:phosphate-containing compound metabolic process"/>
    <property type="evidence" value="ECO:0007669"/>
    <property type="project" value="InterPro"/>
</dbReference>
<reference evidence="8 9" key="1">
    <citation type="journal article" date="2015" name="Nature">
        <title>rRNA introns, odd ribosomes, and small enigmatic genomes across a large radiation of phyla.</title>
        <authorList>
            <person name="Brown C.T."/>
            <person name="Hug L.A."/>
            <person name="Thomas B.C."/>
            <person name="Sharon I."/>
            <person name="Castelle C.J."/>
            <person name="Singh A."/>
            <person name="Wilkins M.J."/>
            <person name="Williams K.H."/>
            <person name="Banfield J.F."/>
        </authorList>
    </citation>
    <scope>NUCLEOTIDE SEQUENCE [LARGE SCALE GENOMIC DNA]</scope>
</reference>
<organism evidence="8 9">
    <name type="scientific">Candidatus Wolfebacteria bacterium GW2011_GWA2_47_9b</name>
    <dbReference type="NCBI Taxonomy" id="1619005"/>
    <lineage>
        <taxon>Bacteria</taxon>
        <taxon>Candidatus Wolfeibacteriota</taxon>
    </lineage>
</organism>
<comment type="cofactor">
    <cofactor evidence="1 7">
        <name>Mg(2+)</name>
        <dbReference type="ChEBI" id="CHEBI:18420"/>
    </cofactor>
</comment>
<evidence type="ECO:0000256" key="2">
    <source>
        <dbReference type="ARBA" id="ARBA00022490"/>
    </source>
</evidence>
<evidence type="ECO:0000256" key="6">
    <source>
        <dbReference type="ARBA" id="ARBA00047820"/>
    </source>
</evidence>
<keyword evidence="4 7" id="KW-0378">Hydrolase</keyword>
<comment type="caution">
    <text evidence="8">The sequence shown here is derived from an EMBL/GenBank/DDBJ whole genome shotgun (WGS) entry which is preliminary data.</text>
</comment>
<feature type="binding site" evidence="7">
    <location>
        <position position="70"/>
    </location>
    <ligand>
        <name>Mg(2+)</name>
        <dbReference type="ChEBI" id="CHEBI:18420"/>
        <label>2</label>
    </ligand>
</feature>
<dbReference type="EMBL" id="LCPB01000016">
    <property type="protein sequence ID" value="KKU89328.1"/>
    <property type="molecule type" value="Genomic_DNA"/>
</dbReference>
<gene>
    <name evidence="7" type="primary">ppa</name>
    <name evidence="8" type="ORF">UY19_C0016G0014</name>
</gene>
<comment type="catalytic activity">
    <reaction evidence="6 7">
        <text>diphosphate + H2O = 2 phosphate + H(+)</text>
        <dbReference type="Rhea" id="RHEA:24576"/>
        <dbReference type="ChEBI" id="CHEBI:15377"/>
        <dbReference type="ChEBI" id="CHEBI:15378"/>
        <dbReference type="ChEBI" id="CHEBI:33019"/>
        <dbReference type="ChEBI" id="CHEBI:43474"/>
        <dbReference type="EC" id="3.6.1.1"/>
    </reaction>
</comment>
<evidence type="ECO:0000313" key="9">
    <source>
        <dbReference type="Proteomes" id="UP000033882"/>
    </source>
</evidence>
<feature type="binding site" evidence="7">
    <location>
        <position position="102"/>
    </location>
    <ligand>
        <name>Mg(2+)</name>
        <dbReference type="ChEBI" id="CHEBI:18420"/>
        <label>1</label>
    </ligand>
</feature>
<comment type="subunit">
    <text evidence="7">Homohexamer.</text>
</comment>
<dbReference type="HAMAP" id="MF_00209">
    <property type="entry name" value="Inorganic_PPase"/>
    <property type="match status" value="1"/>
</dbReference>
<dbReference type="GO" id="GO:0004427">
    <property type="term" value="F:inorganic diphosphate phosphatase activity"/>
    <property type="evidence" value="ECO:0007669"/>
    <property type="project" value="UniProtKB-UniRule"/>
</dbReference>
<evidence type="ECO:0000256" key="7">
    <source>
        <dbReference type="HAMAP-Rule" id="MF_00209"/>
    </source>
</evidence>
<dbReference type="InterPro" id="IPR008162">
    <property type="entry name" value="Pyrophosphatase"/>
</dbReference>
<dbReference type="SUPFAM" id="SSF50324">
    <property type="entry name" value="Inorganic pyrophosphatase"/>
    <property type="match status" value="1"/>
</dbReference>
<feature type="binding site" evidence="7">
    <location>
        <position position="43"/>
    </location>
    <ligand>
        <name>substrate</name>
    </ligand>
</feature>
<keyword evidence="3 7" id="KW-0479">Metal-binding</keyword>
<evidence type="ECO:0000256" key="3">
    <source>
        <dbReference type="ARBA" id="ARBA00022723"/>
    </source>
</evidence>
<dbReference type="FunFam" id="3.90.80.10:FF:000003">
    <property type="entry name" value="Inorganic pyrophosphatase"/>
    <property type="match status" value="1"/>
</dbReference>
<dbReference type="PANTHER" id="PTHR10286">
    <property type="entry name" value="INORGANIC PYROPHOSPHATASE"/>
    <property type="match status" value="1"/>
</dbReference>
<feature type="binding site" evidence="7">
    <location>
        <position position="29"/>
    </location>
    <ligand>
        <name>substrate</name>
    </ligand>
</feature>
<comment type="subcellular location">
    <subcellularLocation>
        <location evidence="7">Cytoplasm</location>
    </subcellularLocation>
</comment>
<sequence length="175" mass="19771">MDFEALGVGKKAPEVVNVVVEIPKGSHNKYEYDEETGVFKLDRVLYSPMHYPLDYGFIPQTRSEDGDHLDALIIGSDPVFTGCVVEMRPIGVFHMIDSGDPDAKILGVQAKNPRFDSIKDLSDVELHNPHLLKEIAHFFKVYKDLQGKEVEIKGWEGKESAITEIKKSQEAYKHE</sequence>